<evidence type="ECO:0000313" key="3">
    <source>
        <dbReference type="Proteomes" id="UP001501170"/>
    </source>
</evidence>
<dbReference type="Proteomes" id="UP001501170">
    <property type="component" value="Unassembled WGS sequence"/>
</dbReference>
<feature type="compositionally biased region" description="Basic and acidic residues" evidence="1">
    <location>
        <begin position="27"/>
        <end position="50"/>
    </location>
</feature>
<name>A0ABP5UBY2_9ACTN</name>
<protein>
    <submittedName>
        <fullName evidence="2">Uncharacterized protein</fullName>
    </submittedName>
</protein>
<evidence type="ECO:0000313" key="2">
    <source>
        <dbReference type="EMBL" id="GAA2375937.1"/>
    </source>
</evidence>
<keyword evidence="3" id="KW-1185">Reference proteome</keyword>
<evidence type="ECO:0000256" key="1">
    <source>
        <dbReference type="SAM" id="MobiDB-lite"/>
    </source>
</evidence>
<dbReference type="RefSeq" id="WP_346075614.1">
    <property type="nucleotide sequence ID" value="NZ_BAAARB010000005.1"/>
</dbReference>
<feature type="compositionally biased region" description="Basic and acidic residues" evidence="1">
    <location>
        <begin position="1"/>
        <end position="20"/>
    </location>
</feature>
<dbReference type="EMBL" id="BAAARB010000005">
    <property type="protein sequence ID" value="GAA2375937.1"/>
    <property type="molecule type" value="Genomic_DNA"/>
</dbReference>
<feature type="region of interest" description="Disordered" evidence="1">
    <location>
        <begin position="1"/>
        <end position="50"/>
    </location>
</feature>
<organism evidence="2 3">
    <name type="scientific">Gordonia cholesterolivorans</name>
    <dbReference type="NCBI Taxonomy" id="559625"/>
    <lineage>
        <taxon>Bacteria</taxon>
        <taxon>Bacillati</taxon>
        <taxon>Actinomycetota</taxon>
        <taxon>Actinomycetes</taxon>
        <taxon>Mycobacteriales</taxon>
        <taxon>Gordoniaceae</taxon>
        <taxon>Gordonia</taxon>
    </lineage>
</organism>
<reference evidence="3" key="1">
    <citation type="journal article" date="2019" name="Int. J. Syst. Evol. Microbiol.">
        <title>The Global Catalogue of Microorganisms (GCM) 10K type strain sequencing project: providing services to taxonomists for standard genome sequencing and annotation.</title>
        <authorList>
            <consortium name="The Broad Institute Genomics Platform"/>
            <consortium name="The Broad Institute Genome Sequencing Center for Infectious Disease"/>
            <person name="Wu L."/>
            <person name="Ma J."/>
        </authorList>
    </citation>
    <scope>NUCLEOTIDE SEQUENCE [LARGE SCALE GENOMIC DNA]</scope>
    <source>
        <strain evidence="3">JCM 16227</strain>
    </source>
</reference>
<comment type="caution">
    <text evidence="2">The sequence shown here is derived from an EMBL/GenBank/DDBJ whole genome shotgun (WGS) entry which is preliminary data.</text>
</comment>
<accession>A0ABP5UBY2</accession>
<proteinExistence type="predicted"/>
<feature type="region of interest" description="Disordered" evidence="1">
    <location>
        <begin position="98"/>
        <end position="153"/>
    </location>
</feature>
<sequence length="153" mass="16936">MTQDEQRIEQQRTRDAEKLRRVSSRTADPKEIVGNRVRRETHGDTKGLDGDRVKTMREMLSRPGVDDAAIRKRFGESALSSPELKQAKRQIAAARNRAARGDRAALTGQQSGRAQKARAAVTRAQGQINGANRRQAAQKTQDKAQSTSAVQTM</sequence>
<gene>
    <name evidence="2" type="ORF">GCM10009855_14050</name>
</gene>
<feature type="compositionally biased region" description="Polar residues" evidence="1">
    <location>
        <begin position="124"/>
        <end position="153"/>
    </location>
</feature>